<name>A0A5S4G220_9ACTN</name>
<dbReference type="OrthoDB" id="3539325at2"/>
<dbReference type="AlphaFoldDB" id="A0A5S4G220"/>
<protein>
    <submittedName>
        <fullName evidence="2">Uncharacterized protein</fullName>
    </submittedName>
</protein>
<feature type="transmembrane region" description="Helical" evidence="1">
    <location>
        <begin position="43"/>
        <end position="66"/>
    </location>
</feature>
<evidence type="ECO:0000313" key="2">
    <source>
        <dbReference type="EMBL" id="TMR26574.1"/>
    </source>
</evidence>
<dbReference type="Proteomes" id="UP000305238">
    <property type="component" value="Unassembled WGS sequence"/>
</dbReference>
<evidence type="ECO:0000313" key="3">
    <source>
        <dbReference type="Proteomes" id="UP000305238"/>
    </source>
</evidence>
<organism evidence="2 3">
    <name type="scientific">Actinomadura geliboluensis</name>
    <dbReference type="NCBI Taxonomy" id="882440"/>
    <lineage>
        <taxon>Bacteria</taxon>
        <taxon>Bacillati</taxon>
        <taxon>Actinomycetota</taxon>
        <taxon>Actinomycetes</taxon>
        <taxon>Streptosporangiales</taxon>
        <taxon>Thermomonosporaceae</taxon>
        <taxon>Actinomadura</taxon>
    </lineage>
</organism>
<keyword evidence="1" id="KW-0812">Transmembrane</keyword>
<keyword evidence="1" id="KW-1133">Transmembrane helix</keyword>
<gene>
    <name evidence="2" type="ORF">ETD96_40970</name>
</gene>
<feature type="transmembrane region" description="Helical" evidence="1">
    <location>
        <begin position="117"/>
        <end position="141"/>
    </location>
</feature>
<keyword evidence="1" id="KW-0472">Membrane</keyword>
<dbReference type="EMBL" id="VCKZ01000548">
    <property type="protein sequence ID" value="TMR26574.1"/>
    <property type="molecule type" value="Genomic_DNA"/>
</dbReference>
<feature type="transmembrane region" description="Helical" evidence="1">
    <location>
        <begin position="72"/>
        <end position="96"/>
    </location>
</feature>
<accession>A0A5S4G220</accession>
<evidence type="ECO:0000256" key="1">
    <source>
        <dbReference type="SAM" id="Phobius"/>
    </source>
</evidence>
<sequence>MTKRSTGWLERSRHKRAARLAALDEQLESRLPARYARQRPRRILAGAGAVTLGLFWVDAAVSWVLAPSDTAMIANFVILGILIVVGFPLAGQLMAVTRGLTSKREHELDERQLLARLRAYATAHRATTFVLAAVLIITSAVDTEGRESQIPGAALFLILFAMLATHVLLPLVVATWQTADPPDDDEDEHQDEDGA</sequence>
<keyword evidence="3" id="KW-1185">Reference proteome</keyword>
<dbReference type="RefSeq" id="WP_138641866.1">
    <property type="nucleotide sequence ID" value="NZ_VCKZ01000548.1"/>
</dbReference>
<proteinExistence type="predicted"/>
<reference evidence="2 3" key="1">
    <citation type="submission" date="2019-05" db="EMBL/GenBank/DDBJ databases">
        <title>Draft genome sequence of Actinomadura geliboluensis A8036.</title>
        <authorList>
            <person name="Saricaoglu S."/>
            <person name="Isik K."/>
        </authorList>
    </citation>
    <scope>NUCLEOTIDE SEQUENCE [LARGE SCALE GENOMIC DNA]</scope>
    <source>
        <strain evidence="2 3">A8036</strain>
    </source>
</reference>
<feature type="transmembrane region" description="Helical" evidence="1">
    <location>
        <begin position="153"/>
        <end position="173"/>
    </location>
</feature>
<comment type="caution">
    <text evidence="2">The sequence shown here is derived from an EMBL/GenBank/DDBJ whole genome shotgun (WGS) entry which is preliminary data.</text>
</comment>